<dbReference type="Pfam" id="PF04168">
    <property type="entry name" value="Alpha-E"/>
    <property type="match status" value="1"/>
</dbReference>
<comment type="caution">
    <text evidence="3">The sequence shown here is derived from an EMBL/GenBank/DDBJ whole genome shotgun (WGS) entry which is preliminary data.</text>
</comment>
<evidence type="ECO:0000259" key="2">
    <source>
        <dbReference type="Pfam" id="PF14403"/>
    </source>
</evidence>
<feature type="domain" description="Circularly permuted ATP-grasp type 2" evidence="2">
    <location>
        <begin position="67"/>
        <end position="448"/>
    </location>
</feature>
<dbReference type="InterPro" id="IPR025841">
    <property type="entry name" value="CP_ATPgrasp_2"/>
</dbReference>
<name>A0A7W4NH56_GLUDI</name>
<dbReference type="EMBL" id="JABEQG010000037">
    <property type="protein sequence ID" value="MBB2157647.1"/>
    <property type="molecule type" value="Genomic_DNA"/>
</dbReference>
<proteinExistence type="predicted"/>
<dbReference type="Proteomes" id="UP000550787">
    <property type="component" value="Unassembled WGS sequence"/>
</dbReference>
<accession>A0A7W4NH56</accession>
<sequence>MDMAQIPVDEMVDGRGGVRPHWRGLLSMISDLGHRELLERGRLMARALHDQTGAATAGHPGGCDPIPLLLTAQEFAGLADGLVQRAGLLEAVLRDLYGPRTLLADGVLPPSLVYPAPGFLRMGQGHGPGAHPGTHPGGRAAPFMTFYSADLIRGPDGAWRVVADRVARANGVGQALENRRQMIRMLPELFSGRQVRSLSPFFDAWQDSLQRLADLPDRNPGLVLLTPRPRGMLWAEHVILARELGCALAEAGDLAVRDGALWLKTVRGLRRVDVLLLRQDGWTVDPLELEGGSTPGIAGLLDAARGGAVHLVNHPAAGVVEAPGLAAFLPSLARTLLGQDLKLADVRTVWPAAPGGVDSLLSGDRSAWWLRDATDPMAPIRRLDRAGGDMIAALRDRPDRFVAVKAVAPSLAPSVQPGGIEPASIVLRLFALFDGTDWQVVPGGLARLLPDAETPPGSPMHRPRDGHVVTKDVWVMVEDTADLVGTAAIRTPILAIRRGQGDLPSRAADDFFWLGRYLEQLEDAGRVLRVVTRRVGRVDGSPRDRAELETVLHLARRVGLLQGDVTVGAGFATLVRALSAVTFDSGLLQRLLSEIARVAGGLRDRLTAETFDTIIEGTDTLRIQMQDARVPGDPGRTLERIGRVTDSLLRYGATISGLTAENMVRSGGRQFLDLGRRVERAGAILTSVALVLRQKDVDQRGRMEGALRLMLELSDCAITYRSRYFAVLQPAPVLDLLLLDEGNPRGVACQMAMITESLADLEGGGGDAGGADGGLAGTARAVMDRLRALVADMLASPQQDVAAAALPDRIQDIHDTLRSLGRQIARRYFVVLTPPRAVGGLRGADRSGAMDGTMDES</sequence>
<dbReference type="PANTHER" id="PTHR34595">
    <property type="entry name" value="BLR5612 PROTEIN"/>
    <property type="match status" value="1"/>
</dbReference>
<reference evidence="3 4" key="1">
    <citation type="submission" date="2020-04" db="EMBL/GenBank/DDBJ databases">
        <title>Description of novel Gluconacetobacter.</title>
        <authorList>
            <person name="Sombolestani A."/>
        </authorList>
    </citation>
    <scope>NUCLEOTIDE SEQUENCE [LARGE SCALE GENOMIC DNA]</scope>
    <source>
        <strain evidence="3 4">LMG 7603</strain>
    </source>
</reference>
<feature type="domain" description="DUF403" evidence="1">
    <location>
        <begin position="503"/>
        <end position="829"/>
    </location>
</feature>
<organism evidence="3 4">
    <name type="scientific">Gluconacetobacter diazotrophicus</name>
    <name type="common">Acetobacter diazotrophicus</name>
    <dbReference type="NCBI Taxonomy" id="33996"/>
    <lineage>
        <taxon>Bacteria</taxon>
        <taxon>Pseudomonadati</taxon>
        <taxon>Pseudomonadota</taxon>
        <taxon>Alphaproteobacteria</taxon>
        <taxon>Acetobacterales</taxon>
        <taxon>Acetobacteraceae</taxon>
        <taxon>Gluconacetobacter</taxon>
    </lineage>
</organism>
<dbReference type="PANTHER" id="PTHR34595:SF2">
    <property type="entry name" value="BLR2978 PROTEIN"/>
    <property type="match status" value="1"/>
</dbReference>
<gene>
    <name evidence="3" type="ORF">HLH33_15230</name>
</gene>
<dbReference type="Gene3D" id="3.40.50.11290">
    <property type="match status" value="1"/>
</dbReference>
<evidence type="ECO:0000313" key="3">
    <source>
        <dbReference type="EMBL" id="MBB2157647.1"/>
    </source>
</evidence>
<dbReference type="InterPro" id="IPR051680">
    <property type="entry name" value="ATP-dep_Glu-Cys_Ligase-2"/>
</dbReference>
<evidence type="ECO:0000259" key="1">
    <source>
        <dbReference type="Pfam" id="PF04168"/>
    </source>
</evidence>
<dbReference type="Pfam" id="PF14403">
    <property type="entry name" value="CP_ATPgrasp_2"/>
    <property type="match status" value="1"/>
</dbReference>
<evidence type="ECO:0000313" key="4">
    <source>
        <dbReference type="Proteomes" id="UP000550787"/>
    </source>
</evidence>
<dbReference type="InterPro" id="IPR007296">
    <property type="entry name" value="DUF403"/>
</dbReference>
<protein>
    <submittedName>
        <fullName evidence="3">Circularly permuted type 2 ATP-grasp protein</fullName>
    </submittedName>
</protein>
<dbReference type="SUPFAM" id="SSF56059">
    <property type="entry name" value="Glutathione synthetase ATP-binding domain-like"/>
    <property type="match status" value="1"/>
</dbReference>
<dbReference type="AlphaFoldDB" id="A0A7W4NH56"/>